<reference evidence="1" key="1">
    <citation type="submission" date="2021-03" db="EMBL/GenBank/DDBJ databases">
        <title>Draft genome sequence of rust myrtle Austropuccinia psidii MF-1, a brazilian biotype.</title>
        <authorList>
            <person name="Quecine M.C."/>
            <person name="Pachon D.M.R."/>
            <person name="Bonatelli M.L."/>
            <person name="Correr F.H."/>
            <person name="Franceschini L.M."/>
            <person name="Leite T.F."/>
            <person name="Margarido G.R.A."/>
            <person name="Almeida C.A."/>
            <person name="Ferrarezi J.A."/>
            <person name="Labate C.A."/>
        </authorList>
    </citation>
    <scope>NUCLEOTIDE SEQUENCE</scope>
    <source>
        <strain evidence="1">MF-1</strain>
    </source>
</reference>
<protein>
    <submittedName>
        <fullName evidence="1">Uncharacterized protein</fullName>
    </submittedName>
</protein>
<accession>A0A9Q3EEC9</accession>
<organism evidence="1 2">
    <name type="scientific">Austropuccinia psidii MF-1</name>
    <dbReference type="NCBI Taxonomy" id="1389203"/>
    <lineage>
        <taxon>Eukaryota</taxon>
        <taxon>Fungi</taxon>
        <taxon>Dikarya</taxon>
        <taxon>Basidiomycota</taxon>
        <taxon>Pucciniomycotina</taxon>
        <taxon>Pucciniomycetes</taxon>
        <taxon>Pucciniales</taxon>
        <taxon>Sphaerophragmiaceae</taxon>
        <taxon>Austropuccinia</taxon>
    </lineage>
</organism>
<keyword evidence="2" id="KW-1185">Reference proteome</keyword>
<evidence type="ECO:0000313" key="1">
    <source>
        <dbReference type="EMBL" id="MBW0519453.1"/>
    </source>
</evidence>
<name>A0A9Q3EEC9_9BASI</name>
<dbReference type="Proteomes" id="UP000765509">
    <property type="component" value="Unassembled WGS sequence"/>
</dbReference>
<proteinExistence type="predicted"/>
<dbReference type="EMBL" id="AVOT02027409">
    <property type="protein sequence ID" value="MBW0519453.1"/>
    <property type="molecule type" value="Genomic_DNA"/>
</dbReference>
<comment type="caution">
    <text evidence="1">The sequence shown here is derived from an EMBL/GenBank/DDBJ whole genome shotgun (WGS) entry which is preliminary data.</text>
</comment>
<evidence type="ECO:0000313" key="2">
    <source>
        <dbReference type="Proteomes" id="UP000765509"/>
    </source>
</evidence>
<sequence length="96" mass="10722">MLPNGKITYSHDVIFDEDKFPPPPSELAIVPSSMADEDYFLKATSYNSNNLVPSVVNEEATVHQSSLQISWKENAGEQKSQLAIIYQKIPNHGTMQ</sequence>
<dbReference type="AlphaFoldDB" id="A0A9Q3EEC9"/>
<gene>
    <name evidence="1" type="ORF">O181_059168</name>
</gene>